<dbReference type="GO" id="GO:0051087">
    <property type="term" value="F:protein-folding chaperone binding"/>
    <property type="evidence" value="ECO:0007669"/>
    <property type="project" value="TreeGrafter"/>
</dbReference>
<organism evidence="3 4">
    <name type="scientific">Ditylenchus dipsaci</name>
    <dbReference type="NCBI Taxonomy" id="166011"/>
    <lineage>
        <taxon>Eukaryota</taxon>
        <taxon>Metazoa</taxon>
        <taxon>Ecdysozoa</taxon>
        <taxon>Nematoda</taxon>
        <taxon>Chromadorea</taxon>
        <taxon>Rhabditida</taxon>
        <taxon>Tylenchina</taxon>
        <taxon>Tylenchomorpha</taxon>
        <taxon>Sphaerularioidea</taxon>
        <taxon>Anguinidae</taxon>
        <taxon>Anguininae</taxon>
        <taxon>Ditylenchus</taxon>
    </lineage>
</organism>
<dbReference type="Proteomes" id="UP000887574">
    <property type="component" value="Unplaced"/>
</dbReference>
<sequence>MYTSIHEDIKHPTGEPCSSANSQLLSPSTSNIVGLSLGSDAGPSSQGNNGFANAAIYHSSNTNSAVPAPPTIVSSHRSSHESTAAPNKPDEKLHAVIVVADCADYVVKIVSSENCHIKDTEVVCPSEAIASMLEEFVELYKHGCASTFLISFIEDRLGSLLAKSNVLVQLVSSSSTDEKLCDSLTKTSKNVCQNKNSQDVDMKTEEMDNVAAGSLSDSSISGIACNYNNSPQQPDQTSIGNREEEDKNNEIISTDHVSNILGCHCSDLRLILNVAAVYSPVVLSSVV</sequence>
<feature type="region of interest" description="Disordered" evidence="1">
    <location>
        <begin position="67"/>
        <end position="87"/>
    </location>
</feature>
<dbReference type="Pfam" id="PF14638">
    <property type="entry name" value="FNIP_C"/>
    <property type="match status" value="2"/>
</dbReference>
<dbReference type="GO" id="GO:0005737">
    <property type="term" value="C:cytoplasm"/>
    <property type="evidence" value="ECO:0007669"/>
    <property type="project" value="TreeGrafter"/>
</dbReference>
<protein>
    <submittedName>
        <fullName evidence="4">Folliculin-interacting protein C-terminal domain-containing protein</fullName>
    </submittedName>
</protein>
<evidence type="ECO:0000259" key="2">
    <source>
        <dbReference type="Pfam" id="PF14638"/>
    </source>
</evidence>
<accession>A0A915DJV6</accession>
<reference evidence="4" key="1">
    <citation type="submission" date="2022-11" db="UniProtKB">
        <authorList>
            <consortium name="WormBaseParasite"/>
        </authorList>
    </citation>
    <scope>IDENTIFICATION</scope>
</reference>
<dbReference type="PANTHER" id="PTHR21634">
    <property type="entry name" value="RE13835P"/>
    <property type="match status" value="1"/>
</dbReference>
<feature type="compositionally biased region" description="Polar residues" evidence="1">
    <location>
        <begin position="72"/>
        <end position="85"/>
    </location>
</feature>
<evidence type="ECO:0000313" key="4">
    <source>
        <dbReference type="WBParaSite" id="jg20277"/>
    </source>
</evidence>
<feature type="region of interest" description="Disordered" evidence="1">
    <location>
        <begin position="1"/>
        <end position="23"/>
    </location>
</feature>
<dbReference type="InterPro" id="IPR028086">
    <property type="entry name" value="FNIP_C_dom"/>
</dbReference>
<feature type="domain" description="Folliculin-interacting protein C-terminal" evidence="2">
    <location>
        <begin position="250"/>
        <end position="282"/>
    </location>
</feature>
<dbReference type="AlphaFoldDB" id="A0A915DJV6"/>
<dbReference type="PANTHER" id="PTHR21634:SF9">
    <property type="entry name" value="RE13835P"/>
    <property type="match status" value="1"/>
</dbReference>
<feature type="compositionally biased region" description="Basic and acidic residues" evidence="1">
    <location>
        <begin position="1"/>
        <end position="13"/>
    </location>
</feature>
<dbReference type="WBParaSite" id="jg20277">
    <property type="protein sequence ID" value="jg20277"/>
    <property type="gene ID" value="jg20277"/>
</dbReference>
<dbReference type="GO" id="GO:0042030">
    <property type="term" value="F:ATPase inhibitor activity"/>
    <property type="evidence" value="ECO:0007669"/>
    <property type="project" value="TreeGrafter"/>
</dbReference>
<feature type="domain" description="Folliculin-interacting protein C-terminal" evidence="2">
    <location>
        <begin position="90"/>
        <end position="176"/>
    </location>
</feature>
<name>A0A915DJV6_9BILA</name>
<keyword evidence="3" id="KW-1185">Reference proteome</keyword>
<evidence type="ECO:0000313" key="3">
    <source>
        <dbReference type="Proteomes" id="UP000887574"/>
    </source>
</evidence>
<proteinExistence type="predicted"/>
<evidence type="ECO:0000256" key="1">
    <source>
        <dbReference type="SAM" id="MobiDB-lite"/>
    </source>
</evidence>